<comment type="caution">
    <text evidence="3">The sequence shown here is derived from an EMBL/GenBank/DDBJ whole genome shotgun (WGS) entry which is preliminary data.</text>
</comment>
<reference evidence="3" key="1">
    <citation type="submission" date="2019-08" db="EMBL/GenBank/DDBJ databases">
        <authorList>
            <person name="Kucharzyk K."/>
            <person name="Murdoch R.W."/>
            <person name="Higgins S."/>
            <person name="Loffler F."/>
        </authorList>
    </citation>
    <scope>NUCLEOTIDE SEQUENCE</scope>
</reference>
<feature type="transmembrane region" description="Helical" evidence="2">
    <location>
        <begin position="93"/>
        <end position="113"/>
    </location>
</feature>
<gene>
    <name evidence="3" type="ORF">SDC9_07673</name>
</gene>
<accession>A0A644T5I5</accession>
<name>A0A644T5I5_9ZZZZ</name>
<organism evidence="3">
    <name type="scientific">bioreactor metagenome</name>
    <dbReference type="NCBI Taxonomy" id="1076179"/>
    <lineage>
        <taxon>unclassified sequences</taxon>
        <taxon>metagenomes</taxon>
        <taxon>ecological metagenomes</taxon>
    </lineage>
</organism>
<dbReference type="Gene3D" id="1.20.120.1760">
    <property type="match status" value="1"/>
</dbReference>
<evidence type="ECO:0000256" key="2">
    <source>
        <dbReference type="SAM" id="Phobius"/>
    </source>
</evidence>
<feature type="transmembrane region" description="Helical" evidence="2">
    <location>
        <begin position="34"/>
        <end position="55"/>
    </location>
</feature>
<dbReference type="Pfam" id="PF01066">
    <property type="entry name" value="CDP-OH_P_transf"/>
    <property type="match status" value="1"/>
</dbReference>
<dbReference type="InterPro" id="IPR048254">
    <property type="entry name" value="CDP_ALCOHOL_P_TRANSF_CS"/>
</dbReference>
<dbReference type="InterPro" id="IPR043130">
    <property type="entry name" value="CDP-OH_PTrfase_TM_dom"/>
</dbReference>
<dbReference type="InterPro" id="IPR000462">
    <property type="entry name" value="CDP-OH_P_trans"/>
</dbReference>
<proteinExistence type="predicted"/>
<dbReference type="PROSITE" id="PS00379">
    <property type="entry name" value="CDP_ALCOHOL_P_TRANSF"/>
    <property type="match status" value="1"/>
</dbReference>
<dbReference type="AlphaFoldDB" id="A0A644T5I5"/>
<evidence type="ECO:0008006" key="4">
    <source>
        <dbReference type="Google" id="ProtNLM"/>
    </source>
</evidence>
<evidence type="ECO:0000313" key="3">
    <source>
        <dbReference type="EMBL" id="MPL62074.1"/>
    </source>
</evidence>
<dbReference type="GO" id="GO:0016020">
    <property type="term" value="C:membrane"/>
    <property type="evidence" value="ECO:0007669"/>
    <property type="project" value="InterPro"/>
</dbReference>
<feature type="transmembrane region" description="Helical" evidence="2">
    <location>
        <begin position="160"/>
        <end position="184"/>
    </location>
</feature>
<feature type="transmembrane region" description="Helical" evidence="2">
    <location>
        <begin position="133"/>
        <end position="154"/>
    </location>
</feature>
<feature type="transmembrane region" description="Helical" evidence="2">
    <location>
        <begin position="67"/>
        <end position="87"/>
    </location>
</feature>
<dbReference type="EMBL" id="VSSQ01000016">
    <property type="protein sequence ID" value="MPL62074.1"/>
    <property type="molecule type" value="Genomic_DNA"/>
</dbReference>
<keyword evidence="2" id="KW-1133">Transmembrane helix</keyword>
<feature type="transmembrane region" description="Helical" evidence="2">
    <location>
        <begin position="9"/>
        <end position="28"/>
    </location>
</feature>
<dbReference type="GO" id="GO:0008654">
    <property type="term" value="P:phospholipid biosynthetic process"/>
    <property type="evidence" value="ECO:0007669"/>
    <property type="project" value="InterPro"/>
</dbReference>
<keyword evidence="2" id="KW-0472">Membrane</keyword>
<keyword evidence="2" id="KW-0812">Transmembrane</keyword>
<protein>
    <recommendedName>
        <fullName evidence="4">CDP-diacylglycerol--glycerol-3-phosphate 1-phosphatidyltransferase</fullName>
    </recommendedName>
</protein>
<dbReference type="GO" id="GO:0016780">
    <property type="term" value="F:phosphotransferase activity, for other substituted phosphate groups"/>
    <property type="evidence" value="ECO:0007669"/>
    <property type="project" value="InterPro"/>
</dbReference>
<sequence>MIIMFWKVFVNFLTSLRLILGIFFAYIIFFENNFLLPCLIVYFIAISTDFLDGKLARYYNALSSEGAIFDVLVDFLFIIITCLAMYLKDMLPFFIIFVIFFKLIEFFITSKIAKKKYKSGKNQEKNVFLYDPFGHIVALMFYALPLIGILMFSLLPNETFSIIILIICIIITIMAISSSTIRIYGIAKLK</sequence>
<evidence type="ECO:0000256" key="1">
    <source>
        <dbReference type="ARBA" id="ARBA00022679"/>
    </source>
</evidence>
<keyword evidence="1" id="KW-0808">Transferase</keyword>